<proteinExistence type="predicted"/>
<gene>
    <name evidence="1" type="ORF">CCE02nite_35700</name>
</gene>
<protein>
    <submittedName>
        <fullName evidence="1">Uncharacterized protein</fullName>
    </submittedName>
</protein>
<evidence type="ECO:0000313" key="2">
    <source>
        <dbReference type="Proteomes" id="UP000316659"/>
    </source>
</evidence>
<sequence>MSLALACSATPRELRDALLWVFVQGLAESEGRSGLRWAGVSAVVGDLELALLGWGEEHVVDRWAAQVFLTAAESHSECVLVEAFVPCDR</sequence>
<comment type="caution">
    <text evidence="1">The sequence shown here is derived from an EMBL/GenBank/DDBJ whole genome shotgun (WGS) entry which is preliminary data.</text>
</comment>
<reference evidence="1 2" key="1">
    <citation type="submission" date="2019-06" db="EMBL/GenBank/DDBJ databases">
        <title>Whole genome shotgun sequence of Cellulosimicrobium cellulans NBRC 15516.</title>
        <authorList>
            <person name="Hosoyama A."/>
            <person name="Uohara A."/>
            <person name="Ohji S."/>
            <person name="Ichikawa N."/>
        </authorList>
    </citation>
    <scope>NUCLEOTIDE SEQUENCE [LARGE SCALE GENOMIC DNA]</scope>
    <source>
        <strain evidence="1 2">NBRC 15516</strain>
    </source>
</reference>
<dbReference type="EMBL" id="BJNZ01000032">
    <property type="protein sequence ID" value="GED11571.1"/>
    <property type="molecule type" value="Genomic_DNA"/>
</dbReference>
<name>A0A4Y4EA83_CELCE</name>
<accession>A0A4Y4EA83</accession>
<organism evidence="1 2">
    <name type="scientific">Cellulosimicrobium cellulans</name>
    <name type="common">Arthrobacter luteus</name>
    <dbReference type="NCBI Taxonomy" id="1710"/>
    <lineage>
        <taxon>Bacteria</taxon>
        <taxon>Bacillati</taxon>
        <taxon>Actinomycetota</taxon>
        <taxon>Actinomycetes</taxon>
        <taxon>Micrococcales</taxon>
        <taxon>Promicromonosporaceae</taxon>
        <taxon>Cellulosimicrobium</taxon>
    </lineage>
</organism>
<evidence type="ECO:0000313" key="1">
    <source>
        <dbReference type="EMBL" id="GED11571.1"/>
    </source>
</evidence>
<dbReference type="Proteomes" id="UP000316659">
    <property type="component" value="Unassembled WGS sequence"/>
</dbReference>
<dbReference type="AlphaFoldDB" id="A0A4Y4EA83"/>